<sequence length="52" mass="6038">YHTFVRQMKGTALPKKRARSNQALLNWLEKKALVEWVKYLGLTGHPVNKCTI</sequence>
<keyword evidence="2" id="KW-1185">Reference proteome</keyword>
<evidence type="ECO:0000313" key="2">
    <source>
        <dbReference type="Proteomes" id="UP001150217"/>
    </source>
</evidence>
<name>A0ABQ8VLT3_9AGAR</name>
<dbReference type="Proteomes" id="UP001150217">
    <property type="component" value="Unassembled WGS sequence"/>
</dbReference>
<evidence type="ECO:0000313" key="1">
    <source>
        <dbReference type="EMBL" id="KAJ4497361.1"/>
    </source>
</evidence>
<accession>A0ABQ8VLT3</accession>
<organism evidence="1 2">
    <name type="scientific">Lentinula lateritia</name>
    <dbReference type="NCBI Taxonomy" id="40482"/>
    <lineage>
        <taxon>Eukaryota</taxon>
        <taxon>Fungi</taxon>
        <taxon>Dikarya</taxon>
        <taxon>Basidiomycota</taxon>
        <taxon>Agaricomycotina</taxon>
        <taxon>Agaricomycetes</taxon>
        <taxon>Agaricomycetidae</taxon>
        <taxon>Agaricales</taxon>
        <taxon>Marasmiineae</taxon>
        <taxon>Omphalotaceae</taxon>
        <taxon>Lentinula</taxon>
    </lineage>
</organism>
<feature type="non-terminal residue" evidence="1">
    <location>
        <position position="52"/>
    </location>
</feature>
<reference evidence="1" key="1">
    <citation type="submission" date="2022-08" db="EMBL/GenBank/DDBJ databases">
        <title>A Global Phylogenomic Analysis of the Shiitake Genus Lentinula.</title>
        <authorList>
            <consortium name="DOE Joint Genome Institute"/>
            <person name="Sierra-Patev S."/>
            <person name="Min B."/>
            <person name="Naranjo-Ortiz M."/>
            <person name="Looney B."/>
            <person name="Konkel Z."/>
            <person name="Slot J.C."/>
            <person name="Sakamoto Y."/>
            <person name="Steenwyk J.L."/>
            <person name="Rokas A."/>
            <person name="Carro J."/>
            <person name="Camarero S."/>
            <person name="Ferreira P."/>
            <person name="Molpeceres G."/>
            <person name="Ruiz-Duenas F.J."/>
            <person name="Serrano A."/>
            <person name="Henrissat B."/>
            <person name="Drula E."/>
            <person name="Hughes K.W."/>
            <person name="Mata J.L."/>
            <person name="Ishikawa N.K."/>
            <person name="Vargas-Isla R."/>
            <person name="Ushijima S."/>
            <person name="Smith C.A."/>
            <person name="Ahrendt S."/>
            <person name="Andreopoulos W."/>
            <person name="He G."/>
            <person name="Labutti K."/>
            <person name="Lipzen A."/>
            <person name="Ng V."/>
            <person name="Riley R."/>
            <person name="Sandor L."/>
            <person name="Barry K."/>
            <person name="Martinez A.T."/>
            <person name="Xiao Y."/>
            <person name="Gibbons J.G."/>
            <person name="Terashima K."/>
            <person name="Grigoriev I.V."/>
            <person name="Hibbett D.S."/>
        </authorList>
    </citation>
    <scope>NUCLEOTIDE SEQUENCE</scope>
    <source>
        <strain evidence="1">RHP3577 ss4</strain>
    </source>
</reference>
<proteinExistence type="predicted"/>
<protein>
    <recommendedName>
        <fullName evidence="3">Integrase</fullName>
    </recommendedName>
</protein>
<dbReference type="EMBL" id="JANVFT010000022">
    <property type="protein sequence ID" value="KAJ4497361.1"/>
    <property type="molecule type" value="Genomic_DNA"/>
</dbReference>
<comment type="caution">
    <text evidence="1">The sequence shown here is derived from an EMBL/GenBank/DDBJ whole genome shotgun (WGS) entry which is preliminary data.</text>
</comment>
<evidence type="ECO:0008006" key="3">
    <source>
        <dbReference type="Google" id="ProtNLM"/>
    </source>
</evidence>
<gene>
    <name evidence="1" type="ORF">C8R41DRAFT_731009</name>
</gene>
<feature type="non-terminal residue" evidence="1">
    <location>
        <position position="1"/>
    </location>
</feature>